<name>A0A5J4R762_9ZZZZ</name>
<protein>
    <submittedName>
        <fullName evidence="2">Uncharacterized protein</fullName>
    </submittedName>
</protein>
<evidence type="ECO:0000256" key="1">
    <source>
        <dbReference type="SAM" id="Coils"/>
    </source>
</evidence>
<evidence type="ECO:0000313" key="2">
    <source>
        <dbReference type="EMBL" id="KAA6329562.1"/>
    </source>
</evidence>
<keyword evidence="1" id="KW-0175">Coiled coil</keyword>
<proteinExistence type="predicted"/>
<accession>A0A5J4R762</accession>
<feature type="coiled-coil region" evidence="1">
    <location>
        <begin position="161"/>
        <end position="202"/>
    </location>
</feature>
<organism evidence="2">
    <name type="scientific">termite gut metagenome</name>
    <dbReference type="NCBI Taxonomy" id="433724"/>
    <lineage>
        <taxon>unclassified sequences</taxon>
        <taxon>metagenomes</taxon>
        <taxon>organismal metagenomes</taxon>
    </lineage>
</organism>
<dbReference type="Pfam" id="PF13289">
    <property type="entry name" value="SIR2_2"/>
    <property type="match status" value="1"/>
</dbReference>
<feature type="coiled-coil region" evidence="1">
    <location>
        <begin position="655"/>
        <end position="710"/>
    </location>
</feature>
<dbReference type="EMBL" id="SNRY01001628">
    <property type="protein sequence ID" value="KAA6329562.1"/>
    <property type="molecule type" value="Genomic_DNA"/>
</dbReference>
<reference evidence="2" key="1">
    <citation type="submission" date="2019-03" db="EMBL/GenBank/DDBJ databases">
        <title>Single cell metagenomics reveals metabolic interactions within the superorganism composed of flagellate Streblomastix strix and complex community of Bacteroidetes bacteria on its surface.</title>
        <authorList>
            <person name="Treitli S.C."/>
            <person name="Kolisko M."/>
            <person name="Husnik F."/>
            <person name="Keeling P."/>
            <person name="Hampl V."/>
        </authorList>
    </citation>
    <scope>NUCLEOTIDE SEQUENCE</scope>
    <source>
        <strain evidence="2">STM</strain>
    </source>
</reference>
<sequence>MKEQLQALKSKLHSHKMSVLVGSGFSKNVDKDKFLSWDELLKDMVLYLYEDDILKKKGDRIDFFEKKIKKIIEKEGYLEIVSQYIKRKGFREAIEVYIETHTPSITKTGTDLFIEGVFNENLYKDEISLSLHAKLLELPWNNIYTTNYDNLLESTVDDSIKNQLVEKIEKTKKELKEQYKQKEKLEEKLYKIEQELSNIESKLFLIAEEKKKLKSNPSIVSITNFNENELEEERRRNSDEKRKIDFDFSQLARNITNNESEKLTLDKELSQCITTILHSSDLQIKRDKNIIKLHGSLRKEGSDFGFDGDNHLHYIIAKEDYETYPTRHEAFTQLMRISLLQESYCLIGFSGIDPNFTSWISWVRDIIERKKSQEKTDYKIYIIEVFEENSTNIEQAEKELFFENHRIVKIPLWKKEIINFLEKETNIMDTIDEKNPKQLLKFFFQYISNEEYIYKPQAYIELSEQKLYNGKWQNITERKDSYIKLSSNDNYKEIERLKDKARIPSVDWINFHDKQTFLFYICALLKNSTSEEQKIILNLLPIAIRDVFLTPRFLWKKGFDDIMPYIKEEKHKTEISKIQLREAILFANKDVFDKELSLLQKAKIDEDILKYESILYAAFTFDFVLMKKQLDDWQPERTSPWMMIKKMGLLSLFDAEESKNQLNEYCNNFDNLSLQEQMYALETLNYIGRNKFIIQTKDEIQERIKQYKQSGFKSLLDNFDYIVDKINKEKNKNKIMPYGDGRFSVSNSFNLSNTPTQVQYSVQFIQLLIEFGIPLSLTHIHLKDSATWYSIANHIYEFIPSPTVYYSLQINDEKILRRIAQEYAYSEQLKDIIPDILKKLLAVYLKKETPILLKNNILIFVSELFIAVPPTQWQSSFYKIWELLENQNTLFYENLKQFQTRLFSFITKGLVYIDDENIIRSMILSILENYETDPDTAIEYLYYFADNNTKNNLGRKIVNRQMDEQINVLIEKITQENERVIFALGNLHSLLSQSHKEAIEKAIEKLDFKTIHNEQIWHVILFFAKRDSIRIAIKNGIIENAKLWHTGINGNSISSQHSFISLHLIDKKYSKNGGIEWNTSECEAIYNKLKENFTEIERVSTKNERDFINFRSILEEMNYFLANEKPKLKNISDYDVISEEVKRLYHQERRYETIKSALLSDDHSTIVWALSELFYDIYYISGIEKRIDEINLLVNKILMKKSPGLEECIIYLSNLLKNRKNDNTLTALSSILCLILDEYNEEYPNVEKPFLHQNMIQIAEVLEDWGIKHSGIEKWLEIKAISKFNNILCNA</sequence>
<gene>
    <name evidence="2" type="ORF">EZS27_021644</name>
</gene>
<comment type="caution">
    <text evidence="2">The sequence shown here is derived from an EMBL/GenBank/DDBJ whole genome shotgun (WGS) entry which is preliminary data.</text>
</comment>